<dbReference type="EMBL" id="SJPH01000009">
    <property type="protein sequence ID" value="TWT41347.1"/>
    <property type="molecule type" value="Genomic_DNA"/>
</dbReference>
<dbReference type="Proteomes" id="UP000318995">
    <property type="component" value="Unassembled WGS sequence"/>
</dbReference>
<dbReference type="OrthoDB" id="255848at2"/>
<dbReference type="PANTHER" id="PTHR30093:SF2">
    <property type="entry name" value="TYPE II SECRETION SYSTEM PROTEIN H"/>
    <property type="match status" value="1"/>
</dbReference>
<dbReference type="InterPro" id="IPR027558">
    <property type="entry name" value="Pre_pil_HX9DG_C"/>
</dbReference>
<keyword evidence="2" id="KW-0812">Transmembrane</keyword>
<reference evidence="4 5" key="1">
    <citation type="submission" date="2019-02" db="EMBL/GenBank/DDBJ databases">
        <title>Deep-cultivation of Planctomycetes and their phenomic and genomic characterization uncovers novel biology.</title>
        <authorList>
            <person name="Wiegand S."/>
            <person name="Jogler M."/>
            <person name="Boedeker C."/>
            <person name="Pinto D."/>
            <person name="Vollmers J."/>
            <person name="Rivas-Marin E."/>
            <person name="Kohn T."/>
            <person name="Peeters S.H."/>
            <person name="Heuer A."/>
            <person name="Rast P."/>
            <person name="Oberbeckmann S."/>
            <person name="Bunk B."/>
            <person name="Jeske O."/>
            <person name="Meyerdierks A."/>
            <person name="Storesund J.E."/>
            <person name="Kallscheuer N."/>
            <person name="Luecker S."/>
            <person name="Lage O.M."/>
            <person name="Pohl T."/>
            <person name="Merkel B.J."/>
            <person name="Hornburger P."/>
            <person name="Mueller R.-W."/>
            <person name="Bruemmer F."/>
            <person name="Labrenz M."/>
            <person name="Spormann A.M."/>
            <person name="Op Den Camp H."/>
            <person name="Overmann J."/>
            <person name="Amann R."/>
            <person name="Jetten M.S.M."/>
            <person name="Mascher T."/>
            <person name="Medema M.H."/>
            <person name="Devos D.P."/>
            <person name="Kaster A.-K."/>
            <person name="Ovreas L."/>
            <person name="Rohde M."/>
            <person name="Galperin M.Y."/>
            <person name="Jogler C."/>
        </authorList>
    </citation>
    <scope>NUCLEOTIDE SEQUENCE [LARGE SCALE GENOMIC DNA]</scope>
    <source>
        <strain evidence="4 5">Pla111</strain>
    </source>
</reference>
<accession>A0A5C5VTA1</accession>
<proteinExistence type="predicted"/>
<feature type="transmembrane region" description="Helical" evidence="2">
    <location>
        <begin position="34"/>
        <end position="59"/>
    </location>
</feature>
<keyword evidence="2" id="KW-1133">Transmembrane helix</keyword>
<dbReference type="Pfam" id="PF07596">
    <property type="entry name" value="SBP_bac_10"/>
    <property type="match status" value="1"/>
</dbReference>
<dbReference type="NCBIfam" id="TIGR04294">
    <property type="entry name" value="pre_pil_HX9DG"/>
    <property type="match status" value="1"/>
</dbReference>
<dbReference type="InterPro" id="IPR011453">
    <property type="entry name" value="DUF1559"/>
</dbReference>
<organism evidence="4 5">
    <name type="scientific">Botrimarina hoheduenensis</name>
    <dbReference type="NCBI Taxonomy" id="2528000"/>
    <lineage>
        <taxon>Bacteria</taxon>
        <taxon>Pseudomonadati</taxon>
        <taxon>Planctomycetota</taxon>
        <taxon>Planctomycetia</taxon>
        <taxon>Pirellulales</taxon>
        <taxon>Lacipirellulaceae</taxon>
        <taxon>Botrimarina</taxon>
    </lineage>
</organism>
<evidence type="ECO:0000313" key="5">
    <source>
        <dbReference type="Proteomes" id="UP000318995"/>
    </source>
</evidence>
<keyword evidence="2" id="KW-0472">Membrane</keyword>
<gene>
    <name evidence="4" type="ORF">Pla111_30610</name>
</gene>
<sequence length="366" mass="41061">MNSFRQPQENHLNSHYGPECRQGQRSKGTQHPRFGVTFLEILIALLAISLLAQLAVVALQSSRERTRLLSCHDQLRHIGRAIQLHDDSLQHFPHGGWGFLWLGDPDRGKGREQPGGWTYNLLPYAGYEKIHDIGSGLNGEEKIKVGGEMTAHGVPLFECPGRRNAAEPIAYNHRTQRYRNYYPSDFVGKGDYAGCAGDHYPEDAEANWGPRTYEIADAEENWETAPFWIIRATQTGVFYQASLTRSKDVVDGLGKTFFVGEKYLDPLRYRAMVTTFGDNQHLYIGADSDTVRWTGHFRGHPLLPIADREGFQHDESFGSNHPAGCNFLLGDGSVETVAYDVDPVVFMMRSNRKDSSAAAEEPGYVD</sequence>
<dbReference type="AlphaFoldDB" id="A0A5C5VTA1"/>
<evidence type="ECO:0000313" key="4">
    <source>
        <dbReference type="EMBL" id="TWT41347.1"/>
    </source>
</evidence>
<keyword evidence="5" id="KW-1185">Reference proteome</keyword>
<evidence type="ECO:0000256" key="2">
    <source>
        <dbReference type="SAM" id="Phobius"/>
    </source>
</evidence>
<dbReference type="InterPro" id="IPR045584">
    <property type="entry name" value="Pilin-like"/>
</dbReference>
<dbReference type="SUPFAM" id="SSF54523">
    <property type="entry name" value="Pili subunits"/>
    <property type="match status" value="1"/>
</dbReference>
<protein>
    <recommendedName>
        <fullName evidence="3">DUF1559 domain-containing protein</fullName>
    </recommendedName>
</protein>
<name>A0A5C5VTA1_9BACT</name>
<comment type="caution">
    <text evidence="4">The sequence shown here is derived from an EMBL/GenBank/DDBJ whole genome shotgun (WGS) entry which is preliminary data.</text>
</comment>
<evidence type="ECO:0000256" key="1">
    <source>
        <dbReference type="SAM" id="MobiDB-lite"/>
    </source>
</evidence>
<feature type="region of interest" description="Disordered" evidence="1">
    <location>
        <begin position="1"/>
        <end position="28"/>
    </location>
</feature>
<feature type="domain" description="DUF1559" evidence="3">
    <location>
        <begin position="60"/>
        <end position="343"/>
    </location>
</feature>
<dbReference type="PANTHER" id="PTHR30093">
    <property type="entry name" value="GENERAL SECRETION PATHWAY PROTEIN G"/>
    <property type="match status" value="1"/>
</dbReference>
<feature type="compositionally biased region" description="Polar residues" evidence="1">
    <location>
        <begin position="1"/>
        <end position="13"/>
    </location>
</feature>
<evidence type="ECO:0000259" key="3">
    <source>
        <dbReference type="Pfam" id="PF07596"/>
    </source>
</evidence>